<evidence type="ECO:0000256" key="1">
    <source>
        <dbReference type="SAM" id="SignalP"/>
    </source>
</evidence>
<keyword evidence="3" id="KW-1185">Reference proteome</keyword>
<evidence type="ECO:0000313" key="3">
    <source>
        <dbReference type="Proteomes" id="UP001178507"/>
    </source>
</evidence>
<comment type="caution">
    <text evidence="2">The sequence shown here is derived from an EMBL/GenBank/DDBJ whole genome shotgun (WGS) entry which is preliminary data.</text>
</comment>
<organism evidence="2 3">
    <name type="scientific">Effrenium voratum</name>
    <dbReference type="NCBI Taxonomy" id="2562239"/>
    <lineage>
        <taxon>Eukaryota</taxon>
        <taxon>Sar</taxon>
        <taxon>Alveolata</taxon>
        <taxon>Dinophyceae</taxon>
        <taxon>Suessiales</taxon>
        <taxon>Symbiodiniaceae</taxon>
        <taxon>Effrenium</taxon>
    </lineage>
</organism>
<protein>
    <submittedName>
        <fullName evidence="2">Uncharacterized protein</fullName>
    </submittedName>
</protein>
<sequence length="293" mass="31918">MAWRPGLRCCHVALLGVLGCAFVGIRTHRGGAPKVRRAAVLPIGPFCPFASPQFINLCTDPAERRELEATVGDMNCLAETEPDGAALAELGARLRKADGPWRGRLLRMRHANDFQTKELYEFLEAHLETFGVRIFDVERFAAWQADTLQAMSRGRPPPPTPPKSQHLLGLLDSFRFGQAQQLTADFALATEGAAPVVEDERSALQADHIALIGLGQAYGSFDAAGKLIFLDKMADIAERWKVYLERLRLMGEAAPFPEAQGLLSRLGLEPAEANGLVGEAHARLRGKAGQSEA</sequence>
<name>A0AA36J018_9DINO</name>
<feature type="signal peptide" evidence="1">
    <location>
        <begin position="1"/>
        <end position="21"/>
    </location>
</feature>
<accession>A0AA36J018</accession>
<keyword evidence="1" id="KW-0732">Signal</keyword>
<dbReference type="InterPro" id="IPR014954">
    <property type="entry name" value="DUF1825"/>
</dbReference>
<gene>
    <name evidence="2" type="ORF">EVOR1521_LOCUS20916</name>
</gene>
<dbReference type="PROSITE" id="PS51257">
    <property type="entry name" value="PROKAR_LIPOPROTEIN"/>
    <property type="match status" value="1"/>
</dbReference>
<feature type="chain" id="PRO_5041210404" evidence="1">
    <location>
        <begin position="22"/>
        <end position="293"/>
    </location>
</feature>
<dbReference type="Pfam" id="PF08855">
    <property type="entry name" value="DUF1825"/>
    <property type="match status" value="1"/>
</dbReference>
<proteinExistence type="predicted"/>
<evidence type="ECO:0000313" key="2">
    <source>
        <dbReference type="EMBL" id="CAJ1396761.1"/>
    </source>
</evidence>
<reference evidence="2" key="1">
    <citation type="submission" date="2023-08" db="EMBL/GenBank/DDBJ databases">
        <authorList>
            <person name="Chen Y."/>
            <person name="Shah S."/>
            <person name="Dougan E. K."/>
            <person name="Thang M."/>
            <person name="Chan C."/>
        </authorList>
    </citation>
    <scope>NUCLEOTIDE SEQUENCE</scope>
</reference>
<dbReference type="AlphaFoldDB" id="A0AA36J018"/>
<dbReference type="Proteomes" id="UP001178507">
    <property type="component" value="Unassembled WGS sequence"/>
</dbReference>
<dbReference type="EMBL" id="CAUJNA010003242">
    <property type="protein sequence ID" value="CAJ1396761.1"/>
    <property type="molecule type" value="Genomic_DNA"/>
</dbReference>